<evidence type="ECO:0000313" key="2">
    <source>
        <dbReference type="EMBL" id="GMS98931.1"/>
    </source>
</evidence>
<keyword evidence="3" id="KW-1185">Reference proteome</keyword>
<sequence>TLPTAPMSSDEWTISLPHWSFLSKVPKKELRDNFLLITEECKEKSQFGTINTKLTREIPLPPAIDKKSLTMTVSKDNVLEIRAKLVNIFTSDIKAKDELEAFTAVSAMDPDLAAPRYAALLALKVFAKTLEIQIGQQSQKLKDWLRRAVDIRFPVESKKLADDRWKAAAQEANKNINRIVDSKGKLIQYPFNKLVSKKSESVMLDQAEKNETTSEKRAMLFAVELAKQLLIKQAWEGFENQCPKKIRWLEDVVDRHYPQTSLAEYDKFWKKARATINETFYASTPTDPSHIAVRPAKAPGPSSTAAKK</sequence>
<evidence type="ECO:0000313" key="3">
    <source>
        <dbReference type="Proteomes" id="UP001432027"/>
    </source>
</evidence>
<reference evidence="2" key="1">
    <citation type="submission" date="2023-10" db="EMBL/GenBank/DDBJ databases">
        <title>Genome assembly of Pristionchus species.</title>
        <authorList>
            <person name="Yoshida K."/>
            <person name="Sommer R.J."/>
        </authorList>
    </citation>
    <scope>NUCLEOTIDE SEQUENCE</scope>
    <source>
        <strain evidence="2">RS0144</strain>
    </source>
</reference>
<dbReference type="AlphaFoldDB" id="A0AAV5TXG7"/>
<organism evidence="2 3">
    <name type="scientific">Pristionchus entomophagus</name>
    <dbReference type="NCBI Taxonomy" id="358040"/>
    <lineage>
        <taxon>Eukaryota</taxon>
        <taxon>Metazoa</taxon>
        <taxon>Ecdysozoa</taxon>
        <taxon>Nematoda</taxon>
        <taxon>Chromadorea</taxon>
        <taxon>Rhabditida</taxon>
        <taxon>Rhabditina</taxon>
        <taxon>Diplogasteromorpha</taxon>
        <taxon>Diplogasteroidea</taxon>
        <taxon>Neodiplogasteridae</taxon>
        <taxon>Pristionchus</taxon>
    </lineage>
</organism>
<accession>A0AAV5TXG7</accession>
<proteinExistence type="predicted"/>
<dbReference type="Gene3D" id="2.60.40.790">
    <property type="match status" value="1"/>
</dbReference>
<dbReference type="InterPro" id="IPR008978">
    <property type="entry name" value="HSP20-like_chaperone"/>
</dbReference>
<gene>
    <name evidence="2" type="ORF">PENTCL1PPCAC_21106</name>
</gene>
<feature type="non-terminal residue" evidence="2">
    <location>
        <position position="1"/>
    </location>
</feature>
<feature type="region of interest" description="Disordered" evidence="1">
    <location>
        <begin position="287"/>
        <end position="308"/>
    </location>
</feature>
<evidence type="ECO:0000256" key="1">
    <source>
        <dbReference type="SAM" id="MobiDB-lite"/>
    </source>
</evidence>
<protein>
    <submittedName>
        <fullName evidence="2">Uncharacterized protein</fullName>
    </submittedName>
</protein>
<name>A0AAV5TXG7_9BILA</name>
<dbReference type="EMBL" id="BTSX01000005">
    <property type="protein sequence ID" value="GMS98931.1"/>
    <property type="molecule type" value="Genomic_DNA"/>
</dbReference>
<dbReference type="Proteomes" id="UP001432027">
    <property type="component" value="Unassembled WGS sequence"/>
</dbReference>
<comment type="caution">
    <text evidence="2">The sequence shown here is derived from an EMBL/GenBank/DDBJ whole genome shotgun (WGS) entry which is preliminary data.</text>
</comment>